<dbReference type="OrthoDB" id="67027at2759"/>
<dbReference type="InterPro" id="IPR000999">
    <property type="entry name" value="RNase_III_dom"/>
</dbReference>
<dbReference type="AlphaFoldDB" id="A0A6A5Y7Y8"/>
<dbReference type="InterPro" id="IPR036389">
    <property type="entry name" value="RNase_III_sf"/>
</dbReference>
<evidence type="ECO:0000259" key="2">
    <source>
        <dbReference type="PROSITE" id="PS50142"/>
    </source>
</evidence>
<feature type="domain" description="RNase III" evidence="2">
    <location>
        <begin position="129"/>
        <end position="183"/>
    </location>
</feature>
<dbReference type="GeneID" id="54284007"/>
<evidence type="ECO:0000313" key="4">
    <source>
        <dbReference type="Proteomes" id="UP000799778"/>
    </source>
</evidence>
<name>A0A6A5Y7Y8_9PLEO</name>
<dbReference type="RefSeq" id="XP_033389692.1">
    <property type="nucleotide sequence ID" value="XM_033526610.1"/>
</dbReference>
<organism evidence="3 4">
    <name type="scientific">Aaosphaeria arxii CBS 175.79</name>
    <dbReference type="NCBI Taxonomy" id="1450172"/>
    <lineage>
        <taxon>Eukaryota</taxon>
        <taxon>Fungi</taxon>
        <taxon>Dikarya</taxon>
        <taxon>Ascomycota</taxon>
        <taxon>Pezizomycotina</taxon>
        <taxon>Dothideomycetes</taxon>
        <taxon>Pleosporomycetidae</taxon>
        <taxon>Pleosporales</taxon>
        <taxon>Pleosporales incertae sedis</taxon>
        <taxon>Aaosphaeria</taxon>
    </lineage>
</organism>
<keyword evidence="4" id="KW-1185">Reference proteome</keyword>
<feature type="region of interest" description="Disordered" evidence="1">
    <location>
        <begin position="203"/>
        <end position="223"/>
    </location>
</feature>
<dbReference type="Proteomes" id="UP000799778">
    <property type="component" value="Unassembled WGS sequence"/>
</dbReference>
<protein>
    <recommendedName>
        <fullName evidence="2">RNase III domain-containing protein</fullName>
    </recommendedName>
</protein>
<dbReference type="GO" id="GO:0004525">
    <property type="term" value="F:ribonuclease III activity"/>
    <property type="evidence" value="ECO:0007669"/>
    <property type="project" value="InterPro"/>
</dbReference>
<evidence type="ECO:0000313" key="3">
    <source>
        <dbReference type="EMBL" id="KAF2021353.1"/>
    </source>
</evidence>
<accession>A0A6A5Y7Y8</accession>
<dbReference type="PROSITE" id="PS50142">
    <property type="entry name" value="RNASE_3_2"/>
    <property type="match status" value="1"/>
</dbReference>
<dbReference type="EMBL" id="ML978066">
    <property type="protein sequence ID" value="KAF2021353.1"/>
    <property type="molecule type" value="Genomic_DNA"/>
</dbReference>
<gene>
    <name evidence="3" type="ORF">BU24DRAFT_417016</name>
</gene>
<evidence type="ECO:0000256" key="1">
    <source>
        <dbReference type="SAM" id="MobiDB-lite"/>
    </source>
</evidence>
<dbReference type="GO" id="GO:0006396">
    <property type="term" value="P:RNA processing"/>
    <property type="evidence" value="ECO:0007669"/>
    <property type="project" value="InterPro"/>
</dbReference>
<sequence>MQDVDRVTQQDEHCIKGGLWYISEYIKDYWGDDRLIRRLTRLLVISFTMVFDLELITRAERAIGYVFTNKLLCAEALQMEAPIVDFFIDNRVQRVENNERLALYGPIATAHLMCDSWYEDGIADLKAWTTMRGEFLDKRRLTEKGRQIGLANCIARAPSTVPTDRMVATTLAALLGAVYRDGGDEALERVLGNLGVELWRGPSNAGSDVSDDSNNSNDSFEQL</sequence>
<dbReference type="Gene3D" id="1.10.1520.10">
    <property type="entry name" value="Ribonuclease III domain"/>
    <property type="match status" value="1"/>
</dbReference>
<proteinExistence type="predicted"/>
<reference evidence="3" key="1">
    <citation type="journal article" date="2020" name="Stud. Mycol.">
        <title>101 Dothideomycetes genomes: a test case for predicting lifestyles and emergence of pathogens.</title>
        <authorList>
            <person name="Haridas S."/>
            <person name="Albert R."/>
            <person name="Binder M."/>
            <person name="Bloem J."/>
            <person name="Labutti K."/>
            <person name="Salamov A."/>
            <person name="Andreopoulos B."/>
            <person name="Baker S."/>
            <person name="Barry K."/>
            <person name="Bills G."/>
            <person name="Bluhm B."/>
            <person name="Cannon C."/>
            <person name="Castanera R."/>
            <person name="Culley D."/>
            <person name="Daum C."/>
            <person name="Ezra D."/>
            <person name="Gonzalez J."/>
            <person name="Henrissat B."/>
            <person name="Kuo A."/>
            <person name="Liang C."/>
            <person name="Lipzen A."/>
            <person name="Lutzoni F."/>
            <person name="Magnuson J."/>
            <person name="Mondo S."/>
            <person name="Nolan M."/>
            <person name="Ohm R."/>
            <person name="Pangilinan J."/>
            <person name="Park H.-J."/>
            <person name="Ramirez L."/>
            <person name="Alfaro M."/>
            <person name="Sun H."/>
            <person name="Tritt A."/>
            <person name="Yoshinaga Y."/>
            <person name="Zwiers L.-H."/>
            <person name="Turgeon B."/>
            <person name="Goodwin S."/>
            <person name="Spatafora J."/>
            <person name="Crous P."/>
            <person name="Grigoriev I."/>
        </authorList>
    </citation>
    <scope>NUCLEOTIDE SEQUENCE</scope>
    <source>
        <strain evidence="3">CBS 175.79</strain>
    </source>
</reference>
<dbReference type="SUPFAM" id="SSF69065">
    <property type="entry name" value="RNase III domain-like"/>
    <property type="match status" value="1"/>
</dbReference>